<organism evidence="2 3">
    <name type="scientific">Paenibacillus vini</name>
    <dbReference type="NCBI Taxonomy" id="1476024"/>
    <lineage>
        <taxon>Bacteria</taxon>
        <taxon>Bacillati</taxon>
        <taxon>Bacillota</taxon>
        <taxon>Bacilli</taxon>
        <taxon>Bacillales</taxon>
        <taxon>Paenibacillaceae</taxon>
        <taxon>Paenibacillus</taxon>
    </lineage>
</organism>
<dbReference type="SUPFAM" id="SSF53335">
    <property type="entry name" value="S-adenosyl-L-methionine-dependent methyltransferases"/>
    <property type="match status" value="1"/>
</dbReference>
<evidence type="ECO:0000259" key="1">
    <source>
        <dbReference type="Pfam" id="PF08241"/>
    </source>
</evidence>
<dbReference type="InterPro" id="IPR013216">
    <property type="entry name" value="Methyltransf_11"/>
</dbReference>
<keyword evidence="2" id="KW-0489">Methyltransferase</keyword>
<dbReference type="GO" id="GO:0008168">
    <property type="term" value="F:methyltransferase activity"/>
    <property type="evidence" value="ECO:0007669"/>
    <property type="project" value="UniProtKB-KW"/>
</dbReference>
<dbReference type="InterPro" id="IPR052356">
    <property type="entry name" value="Thiol_S-MT"/>
</dbReference>
<dbReference type="InterPro" id="IPR029063">
    <property type="entry name" value="SAM-dependent_MTases_sf"/>
</dbReference>
<dbReference type="PANTHER" id="PTHR45036">
    <property type="entry name" value="METHYLTRANSFERASE LIKE 7B"/>
    <property type="match status" value="1"/>
</dbReference>
<gene>
    <name evidence="2" type="ORF">J42TS3_29200</name>
</gene>
<evidence type="ECO:0000313" key="3">
    <source>
        <dbReference type="Proteomes" id="UP000679992"/>
    </source>
</evidence>
<sequence>MKVERRIKKFDKQANMYDKKREKLELASYRKSLLGFARGHVLELGIGAGSNLPFYRSDVKLTAVDFSPAMLEKAKLANEAQYGLEAEYIQGDIDAISLEEDGFDTVVSTLSLCAYSDPGKVLTHISRWCKPEGQVLLLEHGISSNKFLAAALKVTDPLAYRIAGCHYNRDIMKLIAESPLEVIKAEHYMSGMLHLVWCKPGSAVLL</sequence>
<dbReference type="PANTHER" id="PTHR45036:SF1">
    <property type="entry name" value="METHYLTRANSFERASE LIKE 7A"/>
    <property type="match status" value="1"/>
</dbReference>
<dbReference type="GO" id="GO:0032259">
    <property type="term" value="P:methylation"/>
    <property type="evidence" value="ECO:0007669"/>
    <property type="project" value="UniProtKB-KW"/>
</dbReference>
<dbReference type="Pfam" id="PF08241">
    <property type="entry name" value="Methyltransf_11"/>
    <property type="match status" value="1"/>
</dbReference>
<dbReference type="CDD" id="cd02440">
    <property type="entry name" value="AdoMet_MTases"/>
    <property type="match status" value="1"/>
</dbReference>
<keyword evidence="3" id="KW-1185">Reference proteome</keyword>
<reference evidence="2 3" key="1">
    <citation type="submission" date="2021-03" db="EMBL/GenBank/DDBJ databases">
        <title>Antimicrobial resistance genes in bacteria isolated from Japanese honey, and their potential for conferring macrolide and lincosamide resistance in the American foulbrood pathogen Paenibacillus larvae.</title>
        <authorList>
            <person name="Okamoto M."/>
            <person name="Kumagai M."/>
            <person name="Kanamori H."/>
            <person name="Takamatsu D."/>
        </authorList>
    </citation>
    <scope>NUCLEOTIDE SEQUENCE [LARGE SCALE GENOMIC DNA]</scope>
    <source>
        <strain evidence="2 3">J42TS3</strain>
    </source>
</reference>
<keyword evidence="2" id="KW-0808">Transferase</keyword>
<accession>A0ABQ4MD38</accession>
<proteinExistence type="predicted"/>
<dbReference type="Proteomes" id="UP000679992">
    <property type="component" value="Unassembled WGS sequence"/>
</dbReference>
<evidence type="ECO:0000313" key="2">
    <source>
        <dbReference type="EMBL" id="GIP53885.1"/>
    </source>
</evidence>
<feature type="domain" description="Methyltransferase type 11" evidence="1">
    <location>
        <begin position="42"/>
        <end position="136"/>
    </location>
</feature>
<dbReference type="Gene3D" id="3.40.50.150">
    <property type="entry name" value="Vaccinia Virus protein VP39"/>
    <property type="match status" value="1"/>
</dbReference>
<name>A0ABQ4MD38_9BACL</name>
<protein>
    <submittedName>
        <fullName evidence="2">SAM-dependent methyltransferase</fullName>
    </submittedName>
</protein>
<dbReference type="RefSeq" id="WP_213655324.1">
    <property type="nucleotide sequence ID" value="NZ_BOSL01000008.1"/>
</dbReference>
<dbReference type="EMBL" id="BOSL01000008">
    <property type="protein sequence ID" value="GIP53885.1"/>
    <property type="molecule type" value="Genomic_DNA"/>
</dbReference>
<comment type="caution">
    <text evidence="2">The sequence shown here is derived from an EMBL/GenBank/DDBJ whole genome shotgun (WGS) entry which is preliminary data.</text>
</comment>